<dbReference type="GO" id="GO:0004673">
    <property type="term" value="F:protein histidine kinase activity"/>
    <property type="evidence" value="ECO:0007669"/>
    <property type="project" value="UniProtKB-EC"/>
</dbReference>
<comment type="catalytic activity">
    <reaction evidence="1">
        <text>ATP + protein L-histidine = ADP + protein N-phospho-L-histidine.</text>
        <dbReference type="EC" id="2.7.13.3"/>
    </reaction>
</comment>
<feature type="transmembrane region" description="Helical" evidence="8">
    <location>
        <begin position="96"/>
        <end position="115"/>
    </location>
</feature>
<dbReference type="STRING" id="553469.SAMN04487947_0552"/>
<dbReference type="InterPro" id="IPR003594">
    <property type="entry name" value="HATPase_dom"/>
</dbReference>
<evidence type="ECO:0000313" key="10">
    <source>
        <dbReference type="EMBL" id="SFR37045.1"/>
    </source>
</evidence>
<evidence type="ECO:0000256" key="2">
    <source>
        <dbReference type="ARBA" id="ARBA00012438"/>
    </source>
</evidence>
<proteinExistence type="predicted"/>
<protein>
    <recommendedName>
        <fullName evidence="2">histidine kinase</fullName>
        <ecNumber evidence="2">2.7.13.3</ecNumber>
    </recommendedName>
</protein>
<evidence type="ECO:0000259" key="9">
    <source>
        <dbReference type="PROSITE" id="PS50109"/>
    </source>
</evidence>
<dbReference type="PROSITE" id="PS50109">
    <property type="entry name" value="HIS_KIN"/>
    <property type="match status" value="1"/>
</dbReference>
<dbReference type="PANTHER" id="PTHR44936:SF10">
    <property type="entry name" value="SENSOR PROTEIN RSTB"/>
    <property type="match status" value="1"/>
</dbReference>
<dbReference type="CDD" id="cd00075">
    <property type="entry name" value="HATPase"/>
    <property type="match status" value="1"/>
</dbReference>
<dbReference type="EC" id="2.7.13.3" evidence="2"/>
<dbReference type="Pfam" id="PF02518">
    <property type="entry name" value="HATPase_c"/>
    <property type="match status" value="1"/>
</dbReference>
<dbReference type="InterPro" id="IPR005467">
    <property type="entry name" value="His_kinase_dom"/>
</dbReference>
<feature type="region of interest" description="Disordered" evidence="7">
    <location>
        <begin position="291"/>
        <end position="311"/>
    </location>
</feature>
<evidence type="ECO:0000256" key="1">
    <source>
        <dbReference type="ARBA" id="ARBA00000085"/>
    </source>
</evidence>
<feature type="transmembrane region" description="Helical" evidence="8">
    <location>
        <begin position="31"/>
        <end position="53"/>
    </location>
</feature>
<sequence>MLTRVLTLAERVGFGSPPEAVAPQSASTVRVAASGVVTLTGLVLLIPNFTPLLGGPGDALVAVLALVGSVVSVGLVAAGGLLYWSRFGDRNAVRIAVWNLLGVVVLGSVMVAHAATQGAFADGVAASTFTVGNLLAIGAAAHVVIGVYDARRVRAEQLARQRRQTAVLNRVLRHNLRNEAQVLTGHADIVAGAAEDDDGLAASAAALQRSSEKVSNLADGAKAIVRAQERDADDYVPTDLTDVVRAAAADARERHPEATVNVNVAEEAAPVRASDGLRTALDELVDNAVEHGSAGSRTGSRDTADHGGPSVELGVFATSDRVELRVADDGPGIPEHERDVVTGDAEITQLTHGSGLGLWVVEAVASAHGAGLSFADREGGGAVVSLDFPRA</sequence>
<evidence type="ECO:0000313" key="11">
    <source>
        <dbReference type="Proteomes" id="UP000198531"/>
    </source>
</evidence>
<organism evidence="10 11">
    <name type="scientific">Halogeometricum rufum</name>
    <dbReference type="NCBI Taxonomy" id="553469"/>
    <lineage>
        <taxon>Archaea</taxon>
        <taxon>Methanobacteriati</taxon>
        <taxon>Methanobacteriota</taxon>
        <taxon>Stenosarchaea group</taxon>
        <taxon>Halobacteria</taxon>
        <taxon>Halobacteriales</taxon>
        <taxon>Haloferacaceae</taxon>
        <taxon>Halogeometricum</taxon>
    </lineage>
</organism>
<keyword evidence="5 10" id="KW-0418">Kinase</keyword>
<feature type="domain" description="Histidine kinase" evidence="9">
    <location>
        <begin position="171"/>
        <end position="391"/>
    </location>
</feature>
<dbReference type="Proteomes" id="UP000198531">
    <property type="component" value="Unassembled WGS sequence"/>
</dbReference>
<evidence type="ECO:0000256" key="3">
    <source>
        <dbReference type="ARBA" id="ARBA00022679"/>
    </source>
</evidence>
<gene>
    <name evidence="10" type="ORF">SAMN04487947_0552</name>
</gene>
<evidence type="ECO:0000256" key="8">
    <source>
        <dbReference type="SAM" id="Phobius"/>
    </source>
</evidence>
<dbReference type="InterPro" id="IPR050980">
    <property type="entry name" value="2C_sensor_his_kinase"/>
</dbReference>
<feature type="transmembrane region" description="Helical" evidence="8">
    <location>
        <begin position="59"/>
        <end position="84"/>
    </location>
</feature>
<dbReference type="InterPro" id="IPR036890">
    <property type="entry name" value="HATPase_C_sf"/>
</dbReference>
<evidence type="ECO:0000256" key="5">
    <source>
        <dbReference type="ARBA" id="ARBA00022777"/>
    </source>
</evidence>
<dbReference type="Gene3D" id="3.30.565.10">
    <property type="entry name" value="Histidine kinase-like ATPase, C-terminal domain"/>
    <property type="match status" value="1"/>
</dbReference>
<dbReference type="EMBL" id="FOYT01000001">
    <property type="protein sequence ID" value="SFR37045.1"/>
    <property type="molecule type" value="Genomic_DNA"/>
</dbReference>
<dbReference type="PRINTS" id="PR00344">
    <property type="entry name" value="BCTRLSENSOR"/>
</dbReference>
<reference evidence="11" key="1">
    <citation type="submission" date="2016-10" db="EMBL/GenBank/DDBJ databases">
        <authorList>
            <person name="Varghese N."/>
            <person name="Submissions S."/>
        </authorList>
    </citation>
    <scope>NUCLEOTIDE SEQUENCE [LARGE SCALE GENOMIC DNA]</scope>
    <source>
        <strain evidence="11">CGMCC 1.7736</strain>
    </source>
</reference>
<feature type="transmembrane region" description="Helical" evidence="8">
    <location>
        <begin position="127"/>
        <end position="148"/>
    </location>
</feature>
<name>A0A1I6G4C5_9EURY</name>
<keyword evidence="6" id="KW-0067">ATP-binding</keyword>
<dbReference type="InterPro" id="IPR004358">
    <property type="entry name" value="Sig_transdc_His_kin-like_C"/>
</dbReference>
<dbReference type="SMART" id="SM00387">
    <property type="entry name" value="HATPase_c"/>
    <property type="match status" value="1"/>
</dbReference>
<dbReference type="AlphaFoldDB" id="A0A1I6G4C5"/>
<keyword evidence="8" id="KW-0812">Transmembrane</keyword>
<evidence type="ECO:0000256" key="4">
    <source>
        <dbReference type="ARBA" id="ARBA00022741"/>
    </source>
</evidence>
<dbReference type="SUPFAM" id="SSF55874">
    <property type="entry name" value="ATPase domain of HSP90 chaperone/DNA topoisomerase II/histidine kinase"/>
    <property type="match status" value="1"/>
</dbReference>
<keyword evidence="11" id="KW-1185">Reference proteome</keyword>
<keyword evidence="8" id="KW-1133">Transmembrane helix</keyword>
<accession>A0A1I6G4C5</accession>
<evidence type="ECO:0000256" key="6">
    <source>
        <dbReference type="ARBA" id="ARBA00022840"/>
    </source>
</evidence>
<dbReference type="PANTHER" id="PTHR44936">
    <property type="entry name" value="SENSOR PROTEIN CREC"/>
    <property type="match status" value="1"/>
</dbReference>
<dbReference type="GO" id="GO:0005524">
    <property type="term" value="F:ATP binding"/>
    <property type="evidence" value="ECO:0007669"/>
    <property type="project" value="UniProtKB-KW"/>
</dbReference>
<dbReference type="OrthoDB" id="342253at2157"/>
<dbReference type="RefSeq" id="WP_089804363.1">
    <property type="nucleotide sequence ID" value="NZ_FOYT01000001.1"/>
</dbReference>
<keyword evidence="3" id="KW-0808">Transferase</keyword>
<keyword evidence="4" id="KW-0547">Nucleotide-binding</keyword>
<evidence type="ECO:0000256" key="7">
    <source>
        <dbReference type="SAM" id="MobiDB-lite"/>
    </source>
</evidence>
<keyword evidence="8" id="KW-0472">Membrane</keyword>